<sequence length="1144" mass="126187">MKIFQPMLFVGLGGTGGLIGAELERRIRADLCGPDGNLITHITGQPHQLPDCLQFVYADFSDSDLERLPHRTVDPRLRPAYNRTSRSTYHLLPQYDSSPEVTQMLRAAMREETRGWLPPHDNEPRVTPLRNGAGQLPTVGRAALFGTLRHSLAPVLEPLTQAIDMIAGSNGQLDQLGGGGINGYDVFVAFSVAGGTGAGIFLDYLYLINQAFQEKGLHGVKIYPLVVMPSTFPAAAGGGREAELNSARALVDLFRVVDEQNAPRAGHDIGETGQDRALRITYPNNPQPMRLRTGILPTAFLFSGTAGIRQDDLRRSIVSLILSLIGTELGDGRPGVAARADDDYQTFAASFINRGLHRAAPADSGIGRQGVSTALVASMTAPLDDLAELIAGRLLRSAVNQLGDPNRRPGSQDPVALIKRMFADSGLEELWERKQLDVGEVDPLPKGGPAIERALSMRLRDMQVLLDDLRPRSADAAARMADRFLAGAGEAADKLLQTVDPFLLEQVVKGLPGAADPIAQLGFLGMLDGRSRVPVRSAAVKDQPPRIPRIKGRVPGIKARWGDEDVQAALRAQDAWYSWRSKAVWHEAWRDQQRRWQPAAEGLAADLNRLLNAFRQQAEQEPRSSEVRASELYEDRRGISYLLPPQGEINHFYEDLRARLAVREGLLKSDREAALALRLIDGNAWSAAFRDSRRAPAKAVADIKSLLVGRITRLFAEAGDQVEETPLLPSMGTLLSAAAGNAEAAAQVSQEAQNKFRTKLAGLLPAGFTPDGTGRLKALVVYPRVANSDDVEDYLARALRLPNDTRLTVEYRGVDTNAITVVQFRSEMSLTQVPEARKVLRQWAQAKDDEQAEDVLRWRQRLGHRDDWLVSGEEDRRTILHRLLCCLWNGQVEVLAGKPDSPRQVKLRLYPERGSDQPGVRLRLPEFDDDVSSWAELLRTYERWTVMDDERIVEEYCRRLMRAQPVGLNRSGSEPDPLFVQLVEEVAPRQLALLRERAERGGARAEGWVRPLWQFWARTLPAALDLEFADQRAVQPNLRSLLAAIRSGDLDPHRAEPAAGPGRRRAPRVDVEDEWSTDGPLDDRGRPDRAGADDDASDYRTAGPSGAPGAGYDPYRKGPQPEPEDHGAGFDDGPDLFDDFDDEL</sequence>
<evidence type="ECO:0000256" key="1">
    <source>
        <dbReference type="SAM" id="MobiDB-lite"/>
    </source>
</evidence>
<dbReference type="Proteomes" id="UP001592581">
    <property type="component" value="Unassembled WGS sequence"/>
</dbReference>
<protein>
    <submittedName>
        <fullName evidence="2">Tubulin-like doman-containing protein</fullName>
    </submittedName>
</protein>
<feature type="compositionally biased region" description="Acidic residues" evidence="1">
    <location>
        <begin position="1132"/>
        <end position="1144"/>
    </location>
</feature>
<gene>
    <name evidence="2" type="ORF">ABUW04_26330</name>
</gene>
<dbReference type="InterPro" id="IPR036525">
    <property type="entry name" value="Tubulin/FtsZ_GTPase_sf"/>
</dbReference>
<dbReference type="EMBL" id="JBEUKS010000010">
    <property type="protein sequence ID" value="MFC1441775.1"/>
    <property type="molecule type" value="Genomic_DNA"/>
</dbReference>
<dbReference type="RefSeq" id="WP_380566821.1">
    <property type="nucleotide sequence ID" value="NZ_JBEUKS010000010.1"/>
</dbReference>
<evidence type="ECO:0000313" key="3">
    <source>
        <dbReference type="Proteomes" id="UP001592581"/>
    </source>
</evidence>
<dbReference type="InterPro" id="IPR025904">
    <property type="entry name" value="Tubulin-like"/>
</dbReference>
<name>A0ABV6XU18_9ACTN</name>
<dbReference type="Gene3D" id="3.40.50.1440">
    <property type="entry name" value="Tubulin/FtsZ, GTPase domain"/>
    <property type="match status" value="1"/>
</dbReference>
<evidence type="ECO:0000313" key="2">
    <source>
        <dbReference type="EMBL" id="MFC1441775.1"/>
    </source>
</evidence>
<reference evidence="2 3" key="1">
    <citation type="submission" date="2024-06" db="EMBL/GenBank/DDBJ databases">
        <authorList>
            <person name="Lee S.D."/>
        </authorList>
    </citation>
    <scope>NUCLEOTIDE SEQUENCE [LARGE SCALE GENOMIC DNA]</scope>
    <source>
        <strain evidence="2 3">N1-10</strain>
    </source>
</reference>
<feature type="region of interest" description="Disordered" evidence="1">
    <location>
        <begin position="1051"/>
        <end position="1144"/>
    </location>
</feature>
<proteinExistence type="predicted"/>
<feature type="compositionally biased region" description="Basic and acidic residues" evidence="1">
    <location>
        <begin position="1081"/>
        <end position="1092"/>
    </location>
</feature>
<comment type="caution">
    <text evidence="2">The sequence shown here is derived from an EMBL/GenBank/DDBJ whole genome shotgun (WGS) entry which is preliminary data.</text>
</comment>
<organism evidence="2 3">
    <name type="scientific">Streptacidiphilus jeojiensis</name>
    <dbReference type="NCBI Taxonomy" id="3229225"/>
    <lineage>
        <taxon>Bacteria</taxon>
        <taxon>Bacillati</taxon>
        <taxon>Actinomycetota</taxon>
        <taxon>Actinomycetes</taxon>
        <taxon>Kitasatosporales</taxon>
        <taxon>Streptomycetaceae</taxon>
        <taxon>Streptacidiphilus</taxon>
    </lineage>
</organism>
<dbReference type="Pfam" id="PF13809">
    <property type="entry name" value="Tubulin_2"/>
    <property type="match status" value="1"/>
</dbReference>
<keyword evidence="3" id="KW-1185">Reference proteome</keyword>
<accession>A0ABV6XU18</accession>